<dbReference type="CDD" id="cd06225">
    <property type="entry name" value="HAMP"/>
    <property type="match status" value="1"/>
</dbReference>
<keyword evidence="4" id="KW-0597">Phosphoprotein</keyword>
<dbReference type="SUPFAM" id="SSF47384">
    <property type="entry name" value="Homodimeric domain of signal transducing histidine kinase"/>
    <property type="match status" value="1"/>
</dbReference>
<dbReference type="EMBL" id="JAAFZH010000003">
    <property type="protein sequence ID" value="NDU94901.1"/>
    <property type="molecule type" value="Genomic_DNA"/>
</dbReference>
<dbReference type="CDD" id="cd00082">
    <property type="entry name" value="HisKA"/>
    <property type="match status" value="1"/>
</dbReference>
<dbReference type="SUPFAM" id="SSF158472">
    <property type="entry name" value="HAMP domain-like"/>
    <property type="match status" value="1"/>
</dbReference>
<dbReference type="Proteomes" id="UP000474175">
    <property type="component" value="Unassembled WGS sequence"/>
</dbReference>
<keyword evidence="7 14" id="KW-0418">Kinase</keyword>
<evidence type="ECO:0000256" key="10">
    <source>
        <dbReference type="ARBA" id="ARBA00023136"/>
    </source>
</evidence>
<evidence type="ECO:0000256" key="9">
    <source>
        <dbReference type="ARBA" id="ARBA00023012"/>
    </source>
</evidence>
<dbReference type="SMART" id="SM00388">
    <property type="entry name" value="HisKA"/>
    <property type="match status" value="1"/>
</dbReference>
<keyword evidence="6 11" id="KW-0812">Transmembrane</keyword>
<dbReference type="GO" id="GO:0005886">
    <property type="term" value="C:plasma membrane"/>
    <property type="evidence" value="ECO:0007669"/>
    <property type="project" value="TreeGrafter"/>
</dbReference>
<protein>
    <recommendedName>
        <fullName evidence="3">histidine kinase</fullName>
        <ecNumber evidence="3">2.7.13.3</ecNumber>
    </recommendedName>
</protein>
<evidence type="ECO:0000256" key="11">
    <source>
        <dbReference type="SAM" id="Phobius"/>
    </source>
</evidence>
<gene>
    <name evidence="14" type="ORF">GK108_08445</name>
</gene>
<dbReference type="InterPro" id="IPR003594">
    <property type="entry name" value="HATPase_dom"/>
</dbReference>
<keyword evidence="15" id="KW-1185">Reference proteome</keyword>
<dbReference type="PROSITE" id="PS50885">
    <property type="entry name" value="HAMP"/>
    <property type="match status" value="1"/>
</dbReference>
<dbReference type="InterPro" id="IPR050428">
    <property type="entry name" value="TCS_sensor_his_kinase"/>
</dbReference>
<evidence type="ECO:0000256" key="1">
    <source>
        <dbReference type="ARBA" id="ARBA00000085"/>
    </source>
</evidence>
<evidence type="ECO:0000256" key="3">
    <source>
        <dbReference type="ARBA" id="ARBA00012438"/>
    </source>
</evidence>
<dbReference type="InterPro" id="IPR005467">
    <property type="entry name" value="His_kinase_dom"/>
</dbReference>
<evidence type="ECO:0000313" key="15">
    <source>
        <dbReference type="Proteomes" id="UP000474175"/>
    </source>
</evidence>
<keyword evidence="8 11" id="KW-1133">Transmembrane helix</keyword>
<sequence>MNIRTRLTYQFAFLVTLILLFFSIGVYFFSKLYLEKRFYKRLQDRAITTTTLLFDLQQTDSTVLRLIDASEKEPLLNENISVYNEQSKTILFSTNPANSQFHEQFITLLTTTAQTLYLKKDEYQIVAIHLTRGGSNNWVIVSGIDQTGQDALSDLKKILTIMILAAILLLGISGWIFADRALAPMSGIIQQVNRIFPTNVAMRVEHPNRSDEIGLLVDTFNQLLDRIEQALKTQKMFIANISHELKNPLTKINSQIDVALIQKRNPEAYERTLQSLQEDARTLTQLTNTLLELANTSIRANDMPFEPVRMDELLWESKIQLQDWHDDYVIQLNFTEFPEDEEALIAQGNKASLKVLLMNLMDNACKFSPENTAKIDFRARRGKIIIAVFNEGPKIAAADLPHIFQPFFRSNATAQSSKGHGVGLAVVAQIAQIHQGDIAVRSTPEGTTFTFTISSSQPSSESF</sequence>
<dbReference type="RefSeq" id="WP_163945793.1">
    <property type="nucleotide sequence ID" value="NZ_JAAFZH010000003.1"/>
</dbReference>
<dbReference type="InterPro" id="IPR004358">
    <property type="entry name" value="Sig_transdc_His_kin-like_C"/>
</dbReference>
<dbReference type="Pfam" id="PF02518">
    <property type="entry name" value="HATPase_c"/>
    <property type="match status" value="1"/>
</dbReference>
<dbReference type="InterPro" id="IPR003660">
    <property type="entry name" value="HAMP_dom"/>
</dbReference>
<evidence type="ECO:0000256" key="6">
    <source>
        <dbReference type="ARBA" id="ARBA00022692"/>
    </source>
</evidence>
<feature type="domain" description="Histidine kinase" evidence="12">
    <location>
        <begin position="240"/>
        <end position="457"/>
    </location>
</feature>
<comment type="caution">
    <text evidence="14">The sequence shown here is derived from an EMBL/GenBank/DDBJ whole genome shotgun (WGS) entry which is preliminary data.</text>
</comment>
<dbReference type="InterPro" id="IPR036097">
    <property type="entry name" value="HisK_dim/P_sf"/>
</dbReference>
<evidence type="ECO:0000256" key="4">
    <source>
        <dbReference type="ARBA" id="ARBA00022553"/>
    </source>
</evidence>
<reference evidence="14 15" key="1">
    <citation type="submission" date="2020-02" db="EMBL/GenBank/DDBJ databases">
        <title>Draft genome sequence of two Spirosoma agri KCTC 52727 and Spirosoma terrae KCTC 52035.</title>
        <authorList>
            <person name="Rojas J."/>
            <person name="Ambika Manirajan B."/>
            <person name="Suarez C."/>
            <person name="Ratering S."/>
            <person name="Schnell S."/>
        </authorList>
    </citation>
    <scope>NUCLEOTIDE SEQUENCE [LARGE SCALE GENOMIC DNA]</scope>
    <source>
        <strain evidence="14 15">KCTC 52035</strain>
    </source>
</reference>
<comment type="catalytic activity">
    <reaction evidence="1">
        <text>ATP + protein L-histidine = ADP + protein N-phospho-L-histidine.</text>
        <dbReference type="EC" id="2.7.13.3"/>
    </reaction>
</comment>
<keyword evidence="9" id="KW-0902">Two-component regulatory system</keyword>
<dbReference type="PANTHER" id="PTHR45436">
    <property type="entry name" value="SENSOR HISTIDINE KINASE YKOH"/>
    <property type="match status" value="1"/>
</dbReference>
<dbReference type="SMART" id="SM00304">
    <property type="entry name" value="HAMP"/>
    <property type="match status" value="1"/>
</dbReference>
<feature type="transmembrane region" description="Helical" evidence="11">
    <location>
        <begin position="158"/>
        <end position="178"/>
    </location>
</feature>
<name>A0A6L9L6X1_9BACT</name>
<evidence type="ECO:0000256" key="5">
    <source>
        <dbReference type="ARBA" id="ARBA00022679"/>
    </source>
</evidence>
<dbReference type="InterPro" id="IPR036890">
    <property type="entry name" value="HATPase_C_sf"/>
</dbReference>
<evidence type="ECO:0000259" key="12">
    <source>
        <dbReference type="PROSITE" id="PS50109"/>
    </source>
</evidence>
<dbReference type="EC" id="2.7.13.3" evidence="3"/>
<dbReference type="SUPFAM" id="SSF55874">
    <property type="entry name" value="ATPase domain of HSP90 chaperone/DNA topoisomerase II/histidine kinase"/>
    <property type="match status" value="1"/>
</dbReference>
<organism evidence="14 15">
    <name type="scientific">Spirosoma terrae</name>
    <dbReference type="NCBI Taxonomy" id="1968276"/>
    <lineage>
        <taxon>Bacteria</taxon>
        <taxon>Pseudomonadati</taxon>
        <taxon>Bacteroidota</taxon>
        <taxon>Cytophagia</taxon>
        <taxon>Cytophagales</taxon>
        <taxon>Cytophagaceae</taxon>
        <taxon>Spirosoma</taxon>
    </lineage>
</organism>
<feature type="domain" description="HAMP" evidence="13">
    <location>
        <begin position="179"/>
        <end position="232"/>
    </location>
</feature>
<keyword evidence="10 11" id="KW-0472">Membrane</keyword>
<dbReference type="PRINTS" id="PR00344">
    <property type="entry name" value="BCTRLSENSOR"/>
</dbReference>
<evidence type="ECO:0000313" key="14">
    <source>
        <dbReference type="EMBL" id="NDU94901.1"/>
    </source>
</evidence>
<evidence type="ECO:0000259" key="13">
    <source>
        <dbReference type="PROSITE" id="PS50885"/>
    </source>
</evidence>
<dbReference type="Gene3D" id="6.10.340.10">
    <property type="match status" value="1"/>
</dbReference>
<comment type="subcellular location">
    <subcellularLocation>
        <location evidence="2">Membrane</location>
    </subcellularLocation>
</comment>
<dbReference type="Gene3D" id="3.30.565.10">
    <property type="entry name" value="Histidine kinase-like ATPase, C-terminal domain"/>
    <property type="match status" value="1"/>
</dbReference>
<evidence type="ECO:0000256" key="8">
    <source>
        <dbReference type="ARBA" id="ARBA00022989"/>
    </source>
</evidence>
<dbReference type="InterPro" id="IPR003661">
    <property type="entry name" value="HisK_dim/P_dom"/>
</dbReference>
<proteinExistence type="predicted"/>
<dbReference type="Gene3D" id="1.10.287.130">
    <property type="match status" value="1"/>
</dbReference>
<feature type="transmembrane region" description="Helical" evidence="11">
    <location>
        <begin position="12"/>
        <end position="34"/>
    </location>
</feature>
<dbReference type="SMART" id="SM00387">
    <property type="entry name" value="HATPase_c"/>
    <property type="match status" value="1"/>
</dbReference>
<evidence type="ECO:0000256" key="2">
    <source>
        <dbReference type="ARBA" id="ARBA00004370"/>
    </source>
</evidence>
<dbReference type="PANTHER" id="PTHR45436:SF5">
    <property type="entry name" value="SENSOR HISTIDINE KINASE TRCS"/>
    <property type="match status" value="1"/>
</dbReference>
<dbReference type="GO" id="GO:0000155">
    <property type="term" value="F:phosphorelay sensor kinase activity"/>
    <property type="evidence" value="ECO:0007669"/>
    <property type="project" value="InterPro"/>
</dbReference>
<dbReference type="AlphaFoldDB" id="A0A6L9L6X1"/>
<evidence type="ECO:0000256" key="7">
    <source>
        <dbReference type="ARBA" id="ARBA00022777"/>
    </source>
</evidence>
<dbReference type="PROSITE" id="PS50109">
    <property type="entry name" value="HIS_KIN"/>
    <property type="match status" value="1"/>
</dbReference>
<dbReference type="Pfam" id="PF00672">
    <property type="entry name" value="HAMP"/>
    <property type="match status" value="1"/>
</dbReference>
<dbReference type="Pfam" id="PF00512">
    <property type="entry name" value="HisKA"/>
    <property type="match status" value="1"/>
</dbReference>
<keyword evidence="5" id="KW-0808">Transferase</keyword>
<accession>A0A6L9L6X1</accession>